<dbReference type="GO" id="GO:0009313">
    <property type="term" value="P:oligosaccharide catabolic process"/>
    <property type="evidence" value="ECO:0007669"/>
    <property type="project" value="TreeGrafter"/>
</dbReference>
<evidence type="ECO:0000313" key="6">
    <source>
        <dbReference type="Proteomes" id="UP000886829"/>
    </source>
</evidence>
<dbReference type="SUPFAM" id="SSF51011">
    <property type="entry name" value="Glycosyl hydrolase domain"/>
    <property type="match status" value="1"/>
</dbReference>
<keyword evidence="3" id="KW-0326">Glycosidase</keyword>
<dbReference type="Pfam" id="PF00128">
    <property type="entry name" value="Alpha-amylase"/>
    <property type="match status" value="1"/>
</dbReference>
<dbReference type="SUPFAM" id="SSF51445">
    <property type="entry name" value="(Trans)glycosidases"/>
    <property type="match status" value="1"/>
</dbReference>
<dbReference type="EMBL" id="DXEV01000196">
    <property type="protein sequence ID" value="HIX57763.1"/>
    <property type="molecule type" value="Genomic_DNA"/>
</dbReference>
<feature type="domain" description="Glycosyl hydrolase family 13 catalytic" evidence="4">
    <location>
        <begin position="31"/>
        <end position="440"/>
    </location>
</feature>
<dbReference type="GO" id="GO:0004556">
    <property type="term" value="F:alpha-amylase activity"/>
    <property type="evidence" value="ECO:0007669"/>
    <property type="project" value="TreeGrafter"/>
</dbReference>
<dbReference type="Gene3D" id="3.90.400.10">
    <property type="entry name" value="Oligo-1,6-glucosidase, Domain 2"/>
    <property type="match status" value="1"/>
</dbReference>
<evidence type="ECO:0000313" key="5">
    <source>
        <dbReference type="EMBL" id="HIX57763.1"/>
    </source>
</evidence>
<dbReference type="AlphaFoldDB" id="A0A9D1WF52"/>
<evidence type="ECO:0000259" key="4">
    <source>
        <dbReference type="SMART" id="SM00642"/>
    </source>
</evidence>
<dbReference type="FunFam" id="3.20.20.80:FF:000064">
    <property type="entry name" value="Oligo-1,6-glucosidase"/>
    <property type="match status" value="1"/>
</dbReference>
<dbReference type="Proteomes" id="UP000886829">
    <property type="component" value="Unassembled WGS sequence"/>
</dbReference>
<dbReference type="InterPro" id="IPR006047">
    <property type="entry name" value="GH13_cat_dom"/>
</dbReference>
<evidence type="ECO:0000256" key="2">
    <source>
        <dbReference type="ARBA" id="ARBA00022801"/>
    </source>
</evidence>
<dbReference type="PANTHER" id="PTHR10357:SF179">
    <property type="entry name" value="NEUTRAL AND BASIC AMINO ACID TRANSPORT PROTEIN RBAT"/>
    <property type="match status" value="1"/>
</dbReference>
<evidence type="ECO:0000256" key="3">
    <source>
        <dbReference type="ARBA" id="ARBA00023295"/>
    </source>
</evidence>
<proteinExistence type="inferred from homology"/>
<evidence type="ECO:0000256" key="1">
    <source>
        <dbReference type="ARBA" id="ARBA00008061"/>
    </source>
</evidence>
<reference evidence="5" key="2">
    <citation type="submission" date="2021-04" db="EMBL/GenBank/DDBJ databases">
        <authorList>
            <person name="Gilroy R."/>
        </authorList>
    </citation>
    <scope>NUCLEOTIDE SEQUENCE</scope>
    <source>
        <strain evidence="5">USASDec5-558</strain>
    </source>
</reference>
<protein>
    <submittedName>
        <fullName evidence="5">Alpha-glucosidase</fullName>
    </submittedName>
</protein>
<accession>A0A9D1WF52</accession>
<sequence length="577" mass="65362">MDSSPSTPDWMLSPQEYIMQKKWWHGKVAYQIYPKSFKDTNGDGFGDLPGITEKIPYLKDLGIDLLWISPIYKSPFADQGYDIADYQDIDPIFGSMEDFKKLKAAADEAGIGILMDLVVNHCSDEHEWFKKACEDPNGKYGKYFIIREGKDGKEPNNLRACFGGSVWDKLPGHDNLYYCHFFHKKQPDLNWFNPELREEIYKMMNWWLVDMGIAGFRVDAIMCIGKDPSFPMYEPDNVGDGMCSCGVMNAQNVDVAVNFLREMNSRTFTPNDKYSVGEVFGITKENVKDFIGDNGVFGSIFDFSAREALTKHYCFYGFEKLSVKQYREVIFGAQETANTTGFLAPVIENHDEPRGVTTWLPLMWQNAQGAKALGTVNLTLKGVPFVFQGQELGMTNTKFDNIDELDDCQSKDQYKNCKDHGLSEAVTMQVLNDQARDHGRVPMLWDDSEYAGFSTTTPWMKLHQDRAVLNVAAEEKDPNSVLNYYKTLIALRKDPKYIKTFTYGNFVALEDPNDHTIAYLRQGHENTIMVIANFGDKAVTFPINDESELLLSSGTVKMDNTLDKVTVAEGSSAIVLL</sequence>
<organism evidence="5 6">
    <name type="scientific">Candidatus Anaerobiospirillum pullistercoris</name>
    <dbReference type="NCBI Taxonomy" id="2838452"/>
    <lineage>
        <taxon>Bacteria</taxon>
        <taxon>Pseudomonadati</taxon>
        <taxon>Pseudomonadota</taxon>
        <taxon>Gammaproteobacteria</taxon>
        <taxon>Aeromonadales</taxon>
        <taxon>Succinivibrionaceae</taxon>
        <taxon>Anaerobiospirillum</taxon>
    </lineage>
</organism>
<dbReference type="Gene3D" id="3.20.20.80">
    <property type="entry name" value="Glycosidases"/>
    <property type="match status" value="1"/>
</dbReference>
<dbReference type="InterPro" id="IPR017853">
    <property type="entry name" value="GH"/>
</dbReference>
<dbReference type="InterPro" id="IPR013780">
    <property type="entry name" value="Glyco_hydro_b"/>
</dbReference>
<name>A0A9D1WF52_9GAMM</name>
<dbReference type="InterPro" id="IPR045857">
    <property type="entry name" value="O16G_dom_2"/>
</dbReference>
<keyword evidence="2" id="KW-0378">Hydrolase</keyword>
<comment type="similarity">
    <text evidence="1">Belongs to the glycosyl hydrolase 13 family.</text>
</comment>
<comment type="caution">
    <text evidence="5">The sequence shown here is derived from an EMBL/GenBank/DDBJ whole genome shotgun (WGS) entry which is preliminary data.</text>
</comment>
<dbReference type="SMART" id="SM00642">
    <property type="entry name" value="Aamy"/>
    <property type="match status" value="1"/>
</dbReference>
<dbReference type="PANTHER" id="PTHR10357">
    <property type="entry name" value="ALPHA-AMYLASE FAMILY MEMBER"/>
    <property type="match status" value="1"/>
</dbReference>
<dbReference type="Gene3D" id="2.60.40.1180">
    <property type="entry name" value="Golgi alpha-mannosidase II"/>
    <property type="match status" value="1"/>
</dbReference>
<reference evidence="5" key="1">
    <citation type="journal article" date="2021" name="PeerJ">
        <title>Extensive microbial diversity within the chicken gut microbiome revealed by metagenomics and culture.</title>
        <authorList>
            <person name="Gilroy R."/>
            <person name="Ravi A."/>
            <person name="Getino M."/>
            <person name="Pursley I."/>
            <person name="Horton D.L."/>
            <person name="Alikhan N.F."/>
            <person name="Baker D."/>
            <person name="Gharbi K."/>
            <person name="Hall N."/>
            <person name="Watson M."/>
            <person name="Adriaenssens E.M."/>
            <person name="Foster-Nyarko E."/>
            <person name="Jarju S."/>
            <person name="Secka A."/>
            <person name="Antonio M."/>
            <person name="Oren A."/>
            <person name="Chaudhuri R.R."/>
            <person name="La Ragione R."/>
            <person name="Hildebrand F."/>
            <person name="Pallen M.J."/>
        </authorList>
    </citation>
    <scope>NUCLEOTIDE SEQUENCE</scope>
    <source>
        <strain evidence="5">USASDec5-558</strain>
    </source>
</reference>
<dbReference type="CDD" id="cd11333">
    <property type="entry name" value="AmyAc_SI_OligoGlu_DGase"/>
    <property type="match status" value="1"/>
</dbReference>
<gene>
    <name evidence="5" type="ORF">H9850_09895</name>
</gene>